<dbReference type="Gene3D" id="3.10.100.10">
    <property type="entry name" value="Mannose-Binding Protein A, subunit A"/>
    <property type="match status" value="1"/>
</dbReference>
<dbReference type="PROSITE" id="PS50853">
    <property type="entry name" value="FN3"/>
    <property type="match status" value="1"/>
</dbReference>
<evidence type="ECO:0000313" key="4">
    <source>
        <dbReference type="Proteomes" id="UP000297352"/>
    </source>
</evidence>
<dbReference type="Pfam" id="PF07588">
    <property type="entry name" value="DUF1554"/>
    <property type="match status" value="1"/>
</dbReference>
<dbReference type="InterPro" id="IPR016187">
    <property type="entry name" value="CTDL_fold"/>
</dbReference>
<reference evidence="2" key="3">
    <citation type="submission" date="2022-06" db="EMBL/GenBank/DDBJ databases">
        <title>Leptospira isolates from biofilms formed at urban environments.</title>
        <authorList>
            <person name="Ribeiro P.S."/>
            <person name="Sousa T."/>
            <person name="Carvalho N."/>
            <person name="Aburjaile F."/>
            <person name="Neves F."/>
            <person name="Oliveira D."/>
            <person name="Blanco L."/>
            <person name="Lima J."/>
            <person name="Costa F."/>
            <person name="Brenig B."/>
            <person name="Soares S."/>
            <person name="Ramos R."/>
            <person name="Goes-Neto A."/>
            <person name="Matiuzzi M."/>
            <person name="Azevedo V."/>
            <person name="Ristow P."/>
        </authorList>
    </citation>
    <scope>NUCLEOTIDE SEQUENCE</scope>
    <source>
        <strain evidence="2">VSF7</strain>
    </source>
</reference>
<feature type="domain" description="Fibronectin type-III" evidence="1">
    <location>
        <begin position="51"/>
        <end position="145"/>
    </location>
</feature>
<dbReference type="EMBL" id="JAMQQD010000001">
    <property type="protein sequence ID" value="MCW7514457.1"/>
    <property type="molecule type" value="Genomic_DNA"/>
</dbReference>
<reference evidence="3" key="2">
    <citation type="journal article" date="2019" name="PLoS Negl. Trop. Dis.">
        <title>Revisiting the worldwide diversity of Leptospira species in the environment.</title>
        <authorList>
            <person name="Vincent A.T."/>
            <person name="Schiettekatte O."/>
            <person name="Bourhy P."/>
            <person name="Veyrier F.J."/>
            <person name="Picardeau M."/>
        </authorList>
    </citation>
    <scope>NUCLEOTIDE SEQUENCE</scope>
    <source>
        <strain evidence="3">201702449</strain>
    </source>
</reference>
<dbReference type="Proteomes" id="UP001209694">
    <property type="component" value="Unassembled WGS sequence"/>
</dbReference>
<organism evidence="2 5">
    <name type="scientific">Leptospira levettii</name>
    <dbReference type="NCBI Taxonomy" id="2023178"/>
    <lineage>
        <taxon>Bacteria</taxon>
        <taxon>Pseudomonadati</taxon>
        <taxon>Spirochaetota</taxon>
        <taxon>Spirochaetia</taxon>
        <taxon>Leptospirales</taxon>
        <taxon>Leptospiraceae</taxon>
        <taxon>Leptospira</taxon>
    </lineage>
</organism>
<dbReference type="SUPFAM" id="SSF56436">
    <property type="entry name" value="C-type lectin-like"/>
    <property type="match status" value="1"/>
</dbReference>
<gene>
    <name evidence="3" type="ORF">EHQ60_07940</name>
    <name evidence="2" type="ORF">ND810_04750</name>
</gene>
<keyword evidence="4" id="KW-1185">Reference proteome</keyword>
<proteinExistence type="predicted"/>
<evidence type="ECO:0000313" key="5">
    <source>
        <dbReference type="Proteomes" id="UP001209694"/>
    </source>
</evidence>
<name>A0AAW5V667_9LEPT</name>
<dbReference type="Proteomes" id="UP000297352">
    <property type="component" value="Unassembled WGS sequence"/>
</dbReference>
<sequence>MAIKLFHSLLLAFLLFSECKPKGICNFNDSNTECGVNHLLLQTSCNITTAPPAKPINVKGFPSNGQVVITWNPIYCASHYNVYWSTSPNVDIATANKLVTQDAKLTHSGIINGVTYYYKISAENSFNRKESALSDEVSFSPAMLTLKTFVTSITYFITSIGSVAGADSICNNDSGKPPGSSNYKALLVDESGCSSIPCRRASVTANVGDGQIDWVLKPNTNYVRADGVTPIMTTNANGLFIFGTLTNSWTSSVTTGISGMSGNWTTFSTLTCVNYSNGSSGQVTSTQYQQTGASSLSNSGLNCTGSFYLLCIEQ</sequence>
<dbReference type="InterPro" id="IPR013783">
    <property type="entry name" value="Ig-like_fold"/>
</dbReference>
<evidence type="ECO:0000313" key="2">
    <source>
        <dbReference type="EMBL" id="MCW7514457.1"/>
    </source>
</evidence>
<accession>A0AAW5V667</accession>
<reference evidence="3" key="1">
    <citation type="submission" date="2018-10" db="EMBL/GenBank/DDBJ databases">
        <authorList>
            <person name="Vincent A.T."/>
            <person name="Schiettekatte O."/>
            <person name="Bourhy P."/>
            <person name="Veyrier F.J."/>
            <person name="Picardeau M."/>
        </authorList>
    </citation>
    <scope>NUCLEOTIDE SEQUENCE</scope>
    <source>
        <strain evidence="3">201702449</strain>
    </source>
</reference>
<evidence type="ECO:0000259" key="1">
    <source>
        <dbReference type="PROSITE" id="PS50853"/>
    </source>
</evidence>
<protein>
    <submittedName>
        <fullName evidence="2">DUF1554 domain-containing protein</fullName>
    </submittedName>
</protein>
<dbReference type="EMBL" id="RQGI01000027">
    <property type="protein sequence ID" value="TGL71527.1"/>
    <property type="molecule type" value="Genomic_DNA"/>
</dbReference>
<dbReference type="Gene3D" id="2.60.40.10">
    <property type="entry name" value="Immunoglobulins"/>
    <property type="match status" value="1"/>
</dbReference>
<evidence type="ECO:0000313" key="3">
    <source>
        <dbReference type="EMBL" id="TGL71527.1"/>
    </source>
</evidence>
<dbReference type="SUPFAM" id="SSF49265">
    <property type="entry name" value="Fibronectin type III"/>
    <property type="match status" value="1"/>
</dbReference>
<dbReference type="InterPro" id="IPR036116">
    <property type="entry name" value="FN3_sf"/>
</dbReference>
<dbReference type="InterPro" id="IPR016186">
    <property type="entry name" value="C-type_lectin-like/link_sf"/>
</dbReference>
<dbReference type="InterPro" id="IPR003961">
    <property type="entry name" value="FN3_dom"/>
</dbReference>
<dbReference type="AlphaFoldDB" id="A0AAW5V667"/>
<comment type="caution">
    <text evidence="2">The sequence shown here is derived from an EMBL/GenBank/DDBJ whole genome shotgun (WGS) entry which is preliminary data.</text>
</comment>
<dbReference type="InterPro" id="IPR011448">
    <property type="entry name" value="DUF1554"/>
</dbReference>
<dbReference type="CDD" id="cd00063">
    <property type="entry name" value="FN3"/>
    <property type="match status" value="1"/>
</dbReference>